<proteinExistence type="inferred from homology"/>
<dbReference type="RefSeq" id="WP_166153280.1">
    <property type="nucleotide sequence ID" value="NZ_JAAOIW010000010.1"/>
</dbReference>
<keyword evidence="3" id="KW-1185">Reference proteome</keyword>
<dbReference type="SUPFAM" id="SSF51004">
    <property type="entry name" value="C-terminal (heme d1) domain of cytochrome cd1-nitrite reductase"/>
    <property type="match status" value="1"/>
</dbReference>
<dbReference type="PANTHER" id="PTHR30344:SF1">
    <property type="entry name" value="6-PHOSPHOGLUCONOLACTONASE"/>
    <property type="match status" value="1"/>
</dbReference>
<reference evidence="2" key="1">
    <citation type="submission" date="2020-03" db="EMBL/GenBank/DDBJ databases">
        <title>Draft sequencing of Paenibacilllus sp. S3N08.</title>
        <authorList>
            <person name="Kim D.-U."/>
        </authorList>
    </citation>
    <scope>NUCLEOTIDE SEQUENCE</scope>
    <source>
        <strain evidence="2">S3N08</strain>
    </source>
</reference>
<name>A0ABX0J953_9BACL</name>
<evidence type="ECO:0000313" key="2">
    <source>
        <dbReference type="EMBL" id="NHN32977.1"/>
    </source>
</evidence>
<dbReference type="PANTHER" id="PTHR30344">
    <property type="entry name" value="6-PHOSPHOGLUCONOLACTONASE-RELATED"/>
    <property type="match status" value="1"/>
</dbReference>
<dbReference type="EMBL" id="JAAOIW010000010">
    <property type="protein sequence ID" value="NHN32977.1"/>
    <property type="molecule type" value="Genomic_DNA"/>
</dbReference>
<dbReference type="InterPro" id="IPR050282">
    <property type="entry name" value="Cycloisomerase_2"/>
</dbReference>
<organism evidence="2 3">
    <name type="scientific">Paenibacillus agricola</name>
    <dbReference type="NCBI Taxonomy" id="2716264"/>
    <lineage>
        <taxon>Bacteria</taxon>
        <taxon>Bacillati</taxon>
        <taxon>Bacillota</taxon>
        <taxon>Bacilli</taxon>
        <taxon>Bacillales</taxon>
        <taxon>Paenibacillaceae</taxon>
        <taxon>Paenibacillus</taxon>
    </lineage>
</organism>
<dbReference type="InterPro" id="IPR019405">
    <property type="entry name" value="Lactonase_7-beta_prop"/>
</dbReference>
<dbReference type="Pfam" id="PF10282">
    <property type="entry name" value="Lactonase"/>
    <property type="match status" value="1"/>
</dbReference>
<comment type="caution">
    <text evidence="2">The sequence shown here is derived from an EMBL/GenBank/DDBJ whole genome shotgun (WGS) entry which is preliminary data.</text>
</comment>
<gene>
    <name evidence="2" type="ORF">G9U52_24485</name>
</gene>
<protein>
    <submittedName>
        <fullName evidence="2">Lactonase family protein</fullName>
    </submittedName>
</protein>
<evidence type="ECO:0000313" key="3">
    <source>
        <dbReference type="Proteomes" id="UP001165962"/>
    </source>
</evidence>
<dbReference type="InterPro" id="IPR011048">
    <property type="entry name" value="Haem_d1_sf"/>
</dbReference>
<accession>A0ABX0J953</accession>
<dbReference type="Proteomes" id="UP001165962">
    <property type="component" value="Unassembled WGS sequence"/>
</dbReference>
<evidence type="ECO:0000256" key="1">
    <source>
        <dbReference type="ARBA" id="ARBA00005564"/>
    </source>
</evidence>
<comment type="similarity">
    <text evidence="1">Belongs to the cycloisomerase 2 family.</text>
</comment>
<dbReference type="InterPro" id="IPR015943">
    <property type="entry name" value="WD40/YVTN_repeat-like_dom_sf"/>
</dbReference>
<dbReference type="Gene3D" id="2.130.10.10">
    <property type="entry name" value="YVTN repeat-like/Quinoprotein amine dehydrogenase"/>
    <property type="match status" value="1"/>
</dbReference>
<sequence length="362" mass="39101">MKPNSTEANPTIFAYIGTQTEGKSEGIYVYRMNPATGDLEYSSTTTAGINPTYLAIDPTQQYLYAANTIEGEGLISSFAINPHTGQLTYLNQQPSGGSKPVHLIVDHTGKFVLTGNFGDGSVCVLPIQEDGRLGEMTDFIQHVGSSIHPTRQQGPRVHSITLDPASRFAVAAEYGADQLRVYRLDAINGKLVSGIVPSVPIEAGSGPRHFAFHPNERWGYVINELSNTLISYDYDSAEGILKLKETCSTLPDDFTGRSNCADVHVNAAGSFVYGSNRGHNSIVIYAVHPDTGEIQLVGHEPTQGKAPRSFVIDPTGGYLYVAHQDTDNIVAFAIDRQTGLLHPTGHSIEVPMPVCIKMISLP</sequence>